<dbReference type="AlphaFoldDB" id="A0A7J6PKC9"/>
<name>A0A7J6PKC9_PEROL</name>
<feature type="region of interest" description="Disordered" evidence="1">
    <location>
        <begin position="45"/>
        <end position="70"/>
    </location>
</feature>
<evidence type="ECO:0000256" key="1">
    <source>
        <dbReference type="SAM" id="MobiDB-lite"/>
    </source>
</evidence>
<dbReference type="Proteomes" id="UP000553632">
    <property type="component" value="Unassembled WGS sequence"/>
</dbReference>
<feature type="compositionally biased region" description="Gly residues" evidence="1">
    <location>
        <begin position="61"/>
        <end position="70"/>
    </location>
</feature>
<sequence length="70" mass="7692">MSFGQLHDYGLVYRIWAPRCGKIRPELSTEWTVLGSTGVCPDSALDRLHPHHKGSSEPGIDCGGRSGREL</sequence>
<organism evidence="2 3">
    <name type="scientific">Perkinsus olseni</name>
    <name type="common">Perkinsus atlanticus</name>
    <dbReference type="NCBI Taxonomy" id="32597"/>
    <lineage>
        <taxon>Eukaryota</taxon>
        <taxon>Sar</taxon>
        <taxon>Alveolata</taxon>
        <taxon>Perkinsozoa</taxon>
        <taxon>Perkinsea</taxon>
        <taxon>Perkinsida</taxon>
        <taxon>Perkinsidae</taxon>
        <taxon>Perkinsus</taxon>
    </lineage>
</organism>
<feature type="non-terminal residue" evidence="2">
    <location>
        <position position="70"/>
    </location>
</feature>
<proteinExistence type="predicted"/>
<reference evidence="2 3" key="1">
    <citation type="submission" date="2020-04" db="EMBL/GenBank/DDBJ databases">
        <title>Perkinsus olseni comparative genomics.</title>
        <authorList>
            <person name="Bogema D.R."/>
        </authorList>
    </citation>
    <scope>NUCLEOTIDE SEQUENCE [LARGE SCALE GENOMIC DNA]</scope>
    <source>
        <strain evidence="2 3">ATCC PRA-207</strain>
    </source>
</reference>
<gene>
    <name evidence="2" type="ORF">FOZ63_001409</name>
</gene>
<evidence type="ECO:0000313" key="2">
    <source>
        <dbReference type="EMBL" id="KAF4696442.1"/>
    </source>
</evidence>
<keyword evidence="3" id="KW-1185">Reference proteome</keyword>
<dbReference type="EMBL" id="JABANO010039043">
    <property type="protein sequence ID" value="KAF4696442.1"/>
    <property type="molecule type" value="Genomic_DNA"/>
</dbReference>
<comment type="caution">
    <text evidence="2">The sequence shown here is derived from an EMBL/GenBank/DDBJ whole genome shotgun (WGS) entry which is preliminary data.</text>
</comment>
<evidence type="ECO:0000313" key="3">
    <source>
        <dbReference type="Proteomes" id="UP000553632"/>
    </source>
</evidence>
<protein>
    <submittedName>
        <fullName evidence="2">Uncharacterized protein</fullName>
    </submittedName>
</protein>
<accession>A0A7J6PKC9</accession>